<sequence length="367" mass="42052">MHVNCSQATKIAFSLHNCNTIDLKVKIALIALCSITAGLIIPVIILTNLYSFNLIPVICLSSLIGSVITSLGIYCGYKLQTRSNLNQMILKKINISLHTLFNSILEEFENYSNIKLSQDKKKELIFVRESSLFLKQSDTFQKLLKNMEDDYLKLPETSDTSSNNTQILLKEANRTRLRLEKLQHITSRMNKNILTNRHDYLDYKTLLNSIQSIFLIYFSQIFEENKEIAAFCSFTSETCQEFLKQPTTPLLEALESTSTYSKRSLKDLIFETLDSITMCQQSLSTANHISEEEGLKDTLLPAIKKTRDNLNKLCKHVNYLAKVNKASQINMENKKQIILRNLSEKFNQVVRSIGCIKILWQKQSKAN</sequence>
<dbReference type="Proteomes" id="UP000016064">
    <property type="component" value="Unassembled WGS sequence"/>
</dbReference>
<name>A0ABP2XEV4_9CHLA</name>
<comment type="caution">
    <text evidence="2">The sequence shown here is derived from an EMBL/GenBank/DDBJ whole genome shotgun (WGS) entry which is preliminary data.</text>
</comment>
<feature type="transmembrane region" description="Helical" evidence="1">
    <location>
        <begin position="55"/>
        <end position="77"/>
    </location>
</feature>
<gene>
    <name evidence="2" type="ORF">H359_0684</name>
</gene>
<organism evidence="2 3">
    <name type="scientific">Chlamydia ibidis 10-1398/6</name>
    <dbReference type="NCBI Taxonomy" id="1046581"/>
    <lineage>
        <taxon>Bacteria</taxon>
        <taxon>Pseudomonadati</taxon>
        <taxon>Chlamydiota</taxon>
        <taxon>Chlamydiia</taxon>
        <taxon>Chlamydiales</taxon>
        <taxon>Chlamydiaceae</taxon>
        <taxon>Chlamydia/Chlamydophila group</taxon>
        <taxon>Chlamydia</taxon>
    </lineage>
</organism>
<dbReference type="RefSeq" id="WP_020370235.1">
    <property type="nucleotide sequence ID" value="NZ_APJW01000002.1"/>
</dbReference>
<accession>A0ABP2XEV4</accession>
<reference evidence="2 3" key="1">
    <citation type="submission" date="2013-07" db="EMBL/GenBank/DDBJ databases">
        <title>Isolation of a new Chlamydia species from the feral Sacred Ibis (Threskiornis aethiopicus): Chlamydia ibidis.</title>
        <authorList>
            <person name="Vorimore F."/>
            <person name="Hsia R.-C."/>
            <person name="Huot-Creasy H."/>
            <person name="Bastian S."/>
            <person name="Deruyter L."/>
            <person name="Passet A."/>
            <person name="Sachse K."/>
            <person name="Bavoil P."/>
            <person name="Myers G."/>
            <person name="Laroucau K."/>
        </authorList>
    </citation>
    <scope>NUCLEOTIDE SEQUENCE [LARGE SCALE GENOMIC DNA]</scope>
    <source>
        <strain evidence="2 3">10-1398/6</strain>
    </source>
</reference>
<evidence type="ECO:0000313" key="3">
    <source>
        <dbReference type="Proteomes" id="UP000016064"/>
    </source>
</evidence>
<evidence type="ECO:0000313" key="2">
    <source>
        <dbReference type="EMBL" id="EQM62674.1"/>
    </source>
</evidence>
<protein>
    <recommendedName>
        <fullName evidence="4">IncA family protein</fullName>
    </recommendedName>
</protein>
<proteinExistence type="predicted"/>
<keyword evidence="1" id="KW-0472">Membrane</keyword>
<keyword evidence="3" id="KW-1185">Reference proteome</keyword>
<keyword evidence="1" id="KW-0812">Transmembrane</keyword>
<evidence type="ECO:0000256" key="1">
    <source>
        <dbReference type="SAM" id="Phobius"/>
    </source>
</evidence>
<evidence type="ECO:0008006" key="4">
    <source>
        <dbReference type="Google" id="ProtNLM"/>
    </source>
</evidence>
<feature type="transmembrane region" description="Helical" evidence="1">
    <location>
        <begin position="27"/>
        <end position="49"/>
    </location>
</feature>
<dbReference type="EMBL" id="APJW01000002">
    <property type="protein sequence ID" value="EQM62674.1"/>
    <property type="molecule type" value="Genomic_DNA"/>
</dbReference>
<keyword evidence="1" id="KW-1133">Transmembrane helix</keyword>